<name>A0A8S1K228_PARPR</name>
<keyword evidence="2" id="KW-1185">Reference proteome</keyword>
<proteinExistence type="predicted"/>
<protein>
    <submittedName>
        <fullName evidence="1">Uncharacterized protein</fullName>
    </submittedName>
</protein>
<comment type="caution">
    <text evidence="1">The sequence shown here is derived from an EMBL/GenBank/DDBJ whole genome shotgun (WGS) entry which is preliminary data.</text>
</comment>
<gene>
    <name evidence="1" type="ORF">PPRIM_AZ9-3.1.T0100261</name>
</gene>
<evidence type="ECO:0000313" key="1">
    <source>
        <dbReference type="EMBL" id="CAD8046256.1"/>
    </source>
</evidence>
<dbReference type="OMA" id="TIICYVN"/>
<dbReference type="AlphaFoldDB" id="A0A8S1K228"/>
<evidence type="ECO:0000313" key="2">
    <source>
        <dbReference type="Proteomes" id="UP000688137"/>
    </source>
</evidence>
<reference evidence="1" key="1">
    <citation type="submission" date="2021-01" db="EMBL/GenBank/DDBJ databases">
        <authorList>
            <consortium name="Genoscope - CEA"/>
            <person name="William W."/>
        </authorList>
    </citation>
    <scope>NUCLEOTIDE SEQUENCE</scope>
</reference>
<dbReference type="Proteomes" id="UP000688137">
    <property type="component" value="Unassembled WGS sequence"/>
</dbReference>
<sequence>MPLPSNITCPFHSNQQYYISAICLYANCEHQPALCLACQKDFHSDHQQFCYTFQEIEEKTKNLDSVMDIKQSYMIFKKEIIDLLNFIGLTIQQSTFSFQSRFLSSEYKQINQQTINELGNALRNTQEQISKRHQIISYFNEFLAEFEKRTKQFTGQIKYQYPKQQQQQNVKHIQRDETKTRLVKRNSEIISNSRSNNTSKVELSKISRAQSDFSIDNNSKLIQQLDFNKILFRLDFNHIQGEANIINDYTLKSKNGCIALLYPPLNDIINNYIKLSFKIQRCQGLVCIGVATNTQKCSFANLDSRGKVYTSWNFSEHNKQTNIKFGTSDTIICYVNKHQKTVEFQKNDVLI</sequence>
<accession>A0A8S1K228</accession>
<dbReference type="EMBL" id="CAJJDM010000007">
    <property type="protein sequence ID" value="CAD8046256.1"/>
    <property type="molecule type" value="Genomic_DNA"/>
</dbReference>
<organism evidence="1 2">
    <name type="scientific">Paramecium primaurelia</name>
    <dbReference type="NCBI Taxonomy" id="5886"/>
    <lineage>
        <taxon>Eukaryota</taxon>
        <taxon>Sar</taxon>
        <taxon>Alveolata</taxon>
        <taxon>Ciliophora</taxon>
        <taxon>Intramacronucleata</taxon>
        <taxon>Oligohymenophorea</taxon>
        <taxon>Peniculida</taxon>
        <taxon>Parameciidae</taxon>
        <taxon>Paramecium</taxon>
    </lineage>
</organism>